<evidence type="ECO:0000313" key="1">
    <source>
        <dbReference type="EMBL" id="BAH72944.1"/>
    </source>
</evidence>
<proteinExistence type="predicted"/>
<dbReference type="RefSeq" id="YP_003199410.1">
    <property type="nucleotide sequence ID" value="NC_010811.2"/>
</dbReference>
<name>C4T8X0_9CAUD</name>
<sequence length="119" mass="13758">MLKNAVHRLRATAVQELEEEQEVVAQFDRTKDKELRDLQNAMRGGGVVFKLDKYHLYHKTNQREVAEELMTVLKILDQLGHKARVVPGVLARPTFSVKCETGLVLQRLNNDVRLFFFIP</sequence>
<accession>C4T8X0</accession>
<dbReference type="EMBL" id="AB366653">
    <property type="protein sequence ID" value="BAH72944.1"/>
    <property type="molecule type" value="Genomic_DNA"/>
</dbReference>
<organism evidence="1 2">
    <name type="scientific">Ralstonia phage phiRSL1</name>
    <dbReference type="NCBI Taxonomy" id="1980924"/>
    <lineage>
        <taxon>Viruses</taxon>
        <taxon>Duplodnaviria</taxon>
        <taxon>Heunggongvirae</taxon>
        <taxon>Uroviricota</taxon>
        <taxon>Caudoviricetes</taxon>
        <taxon>Mieseafarmvirus</taxon>
        <taxon>Mieseafarmvirus RSL1</taxon>
    </lineage>
</organism>
<dbReference type="GeneID" id="11547388"/>
<protein>
    <submittedName>
        <fullName evidence="1">Uncharacterized protein</fullName>
    </submittedName>
</protein>
<keyword evidence="2" id="KW-1185">Reference proteome</keyword>
<dbReference type="Proteomes" id="UP000001034">
    <property type="component" value="Segment"/>
</dbReference>
<reference evidence="1 2" key="1">
    <citation type="journal article" date="2010" name="Virology">
        <title>A jumbo phage infecting the phytopathogen Ralstonia solanacearum defines a new lineage of the Myoviridae family.</title>
        <authorList>
            <person name="Yamada T."/>
            <person name="Satoh S."/>
            <person name="Ishikawa H."/>
            <person name="Fujiwara A."/>
            <person name="Kawasaki T."/>
            <person name="Fujie M."/>
            <person name="Ogata H."/>
        </authorList>
    </citation>
    <scope>NUCLEOTIDE SEQUENCE [LARGE SCALE GENOMIC DNA]</scope>
</reference>
<evidence type="ECO:0000313" key="2">
    <source>
        <dbReference type="Proteomes" id="UP000001034"/>
    </source>
</evidence>
<dbReference type="KEGG" id="vg:11547388"/>